<protein>
    <submittedName>
        <fullName evidence="1">Uncharacterized protein</fullName>
    </submittedName>
</protein>
<sequence>VVNSLWECRAGIRDGTQTLRIEWSASQALLSISDEERIVEKFHLGCPARIERSTSFHHAGTNQAQSSPEVFYTIECCLRQ</sequence>
<evidence type="ECO:0000313" key="2">
    <source>
        <dbReference type="Proteomes" id="UP000823775"/>
    </source>
</evidence>
<feature type="non-terminal residue" evidence="1">
    <location>
        <position position="1"/>
    </location>
</feature>
<feature type="non-terminal residue" evidence="1">
    <location>
        <position position="80"/>
    </location>
</feature>
<reference evidence="1 2" key="1">
    <citation type="journal article" date="2021" name="BMC Genomics">
        <title>Datura genome reveals duplications of psychoactive alkaloid biosynthetic genes and high mutation rate following tissue culture.</title>
        <authorList>
            <person name="Rajewski A."/>
            <person name="Carter-House D."/>
            <person name="Stajich J."/>
            <person name="Litt A."/>
        </authorList>
    </citation>
    <scope>NUCLEOTIDE SEQUENCE [LARGE SCALE GENOMIC DNA]</scope>
    <source>
        <strain evidence="1">AR-01</strain>
    </source>
</reference>
<gene>
    <name evidence="1" type="ORF">HAX54_035367</name>
</gene>
<name>A0ABS8VGB4_DATST</name>
<keyword evidence="2" id="KW-1185">Reference proteome</keyword>
<organism evidence="1 2">
    <name type="scientific">Datura stramonium</name>
    <name type="common">Jimsonweed</name>
    <name type="synonym">Common thornapple</name>
    <dbReference type="NCBI Taxonomy" id="4076"/>
    <lineage>
        <taxon>Eukaryota</taxon>
        <taxon>Viridiplantae</taxon>
        <taxon>Streptophyta</taxon>
        <taxon>Embryophyta</taxon>
        <taxon>Tracheophyta</taxon>
        <taxon>Spermatophyta</taxon>
        <taxon>Magnoliopsida</taxon>
        <taxon>eudicotyledons</taxon>
        <taxon>Gunneridae</taxon>
        <taxon>Pentapetalae</taxon>
        <taxon>asterids</taxon>
        <taxon>lamiids</taxon>
        <taxon>Solanales</taxon>
        <taxon>Solanaceae</taxon>
        <taxon>Solanoideae</taxon>
        <taxon>Datureae</taxon>
        <taxon>Datura</taxon>
    </lineage>
</organism>
<evidence type="ECO:0000313" key="1">
    <source>
        <dbReference type="EMBL" id="MCD9645947.1"/>
    </source>
</evidence>
<proteinExistence type="predicted"/>
<dbReference type="Proteomes" id="UP000823775">
    <property type="component" value="Unassembled WGS sequence"/>
</dbReference>
<dbReference type="EMBL" id="JACEIK010004615">
    <property type="protein sequence ID" value="MCD9645947.1"/>
    <property type="molecule type" value="Genomic_DNA"/>
</dbReference>
<comment type="caution">
    <text evidence="1">The sequence shown here is derived from an EMBL/GenBank/DDBJ whole genome shotgun (WGS) entry which is preliminary data.</text>
</comment>
<accession>A0ABS8VGB4</accession>